<evidence type="ECO:0000313" key="6">
    <source>
        <dbReference type="Proteomes" id="UP000481739"/>
    </source>
</evidence>
<name>A0A7C9GKW8_9GAMM</name>
<evidence type="ECO:0000259" key="4">
    <source>
        <dbReference type="Pfam" id="PF22624"/>
    </source>
</evidence>
<dbReference type="GO" id="GO:0019878">
    <property type="term" value="P:lysine biosynthetic process via aminoadipic acid"/>
    <property type="evidence" value="ECO:0007669"/>
    <property type="project" value="TreeGrafter"/>
</dbReference>
<proteinExistence type="inferred from homology"/>
<dbReference type="Proteomes" id="UP000481739">
    <property type="component" value="Unassembled WGS sequence"/>
</dbReference>
<dbReference type="Gene3D" id="3.90.470.20">
    <property type="entry name" value="4'-phosphopantetheinyl transferase domain"/>
    <property type="match status" value="2"/>
</dbReference>
<comment type="caution">
    <text evidence="5">The sequence shown here is derived from an EMBL/GenBank/DDBJ whole genome shotgun (WGS) entry which is preliminary data.</text>
</comment>
<evidence type="ECO:0000313" key="5">
    <source>
        <dbReference type="EMBL" id="MQL49696.1"/>
    </source>
</evidence>
<feature type="domain" description="4'-phosphopantetheinyl transferase N-terminal" evidence="4">
    <location>
        <begin position="45"/>
        <end position="127"/>
    </location>
</feature>
<organism evidence="5 6">
    <name type="scientific">Photorhabdus khanii</name>
    <dbReference type="NCBI Taxonomy" id="1004150"/>
    <lineage>
        <taxon>Bacteria</taxon>
        <taxon>Pseudomonadati</taxon>
        <taxon>Pseudomonadota</taxon>
        <taxon>Gammaproteobacteria</taxon>
        <taxon>Enterobacterales</taxon>
        <taxon>Morganellaceae</taxon>
        <taxon>Photorhabdus</taxon>
    </lineage>
</organism>
<dbReference type="PANTHER" id="PTHR12215">
    <property type="entry name" value="PHOSPHOPANTETHEINE TRANSFERASE"/>
    <property type="match status" value="1"/>
</dbReference>
<keyword evidence="2 5" id="KW-0808">Transferase</keyword>
<dbReference type="Pfam" id="PF01648">
    <property type="entry name" value="ACPS"/>
    <property type="match status" value="1"/>
</dbReference>
<dbReference type="InterPro" id="IPR050559">
    <property type="entry name" value="P-Pant_transferase_sf"/>
</dbReference>
<dbReference type="InterPro" id="IPR037143">
    <property type="entry name" value="4-PPantetheinyl_Trfase_dom_sf"/>
</dbReference>
<evidence type="ECO:0000256" key="2">
    <source>
        <dbReference type="ARBA" id="ARBA00022679"/>
    </source>
</evidence>
<dbReference type="EMBL" id="WHZZ01000008">
    <property type="protein sequence ID" value="MQL49696.1"/>
    <property type="molecule type" value="Genomic_DNA"/>
</dbReference>
<dbReference type="SUPFAM" id="SSF56214">
    <property type="entry name" value="4'-phosphopantetheinyl transferase"/>
    <property type="match status" value="2"/>
</dbReference>
<evidence type="ECO:0000259" key="3">
    <source>
        <dbReference type="Pfam" id="PF01648"/>
    </source>
</evidence>
<evidence type="ECO:0000256" key="1">
    <source>
        <dbReference type="ARBA" id="ARBA00010990"/>
    </source>
</evidence>
<dbReference type="GO" id="GO:0008897">
    <property type="term" value="F:holo-[acyl-carrier-protein] synthase activity"/>
    <property type="evidence" value="ECO:0007669"/>
    <property type="project" value="InterPro"/>
</dbReference>
<accession>A0A7C9GKW8</accession>
<protein>
    <submittedName>
        <fullName evidence="5">4'-phosphopantetheinyl transferase superfamily protein</fullName>
    </submittedName>
</protein>
<dbReference type="GO" id="GO:0000287">
    <property type="term" value="F:magnesium ion binding"/>
    <property type="evidence" value="ECO:0007669"/>
    <property type="project" value="InterPro"/>
</dbReference>
<gene>
    <name evidence="5" type="ORF">GEA64_17805</name>
</gene>
<reference evidence="5 6" key="1">
    <citation type="journal article" date="2019" name="Nature">
        <title>A new antibiotic selectively kills Gram-negative pathogens.</title>
        <authorList>
            <person name="Imai Y."/>
            <person name="Meyer K.J."/>
            <person name="Iinishi A."/>
            <person name="Favre-Godal Q."/>
            <person name="Green R."/>
            <person name="Manuse S."/>
            <person name="Caboni M."/>
            <person name="Mori M."/>
            <person name="Niles S."/>
            <person name="Ghiglieri M."/>
            <person name="Honrao C."/>
            <person name="Ma X."/>
            <person name="Guo J.J."/>
            <person name="Makriyannis A."/>
            <person name="Linares-Otoya L."/>
            <person name="Boehringer N."/>
            <person name="Wuisan Z.G."/>
            <person name="Kaur H."/>
            <person name="Wu R."/>
            <person name="Mateus A."/>
            <person name="Typas A."/>
            <person name="Savitski M.M."/>
            <person name="Espinoza J.L."/>
            <person name="O'Rourke A."/>
            <person name="Nelson K.E."/>
            <person name="Hiller S."/>
            <person name="Noinaj N."/>
            <person name="Schaeberle T.F."/>
            <person name="D'Onofrio A."/>
            <person name="Lewis K."/>
        </authorList>
    </citation>
    <scope>NUCLEOTIDE SEQUENCE [LARGE SCALE GENOMIC DNA]</scope>
    <source>
        <strain evidence="5 6">HGB 1456</strain>
    </source>
</reference>
<dbReference type="InterPro" id="IPR008278">
    <property type="entry name" value="4-PPantetheinyl_Trfase_dom"/>
</dbReference>
<comment type="similarity">
    <text evidence="1">Belongs to the P-Pant transferase superfamily. Gsp/Sfp/HetI/AcpT family.</text>
</comment>
<dbReference type="InterPro" id="IPR055066">
    <property type="entry name" value="AASDHPPT_N"/>
</dbReference>
<feature type="domain" description="4'-phosphopantetheinyl transferase" evidence="3">
    <location>
        <begin position="135"/>
        <end position="225"/>
    </location>
</feature>
<sequence length="273" mass="31787">MFVCSLLLSMFYKNKFNHMATIMKDEVHLWFSYPQEINSPFLLSEYLAMLNEDEKTKYSSFKFERDRHQYLITRALVRCTLSHYEKNITVGQWQFSSNQYGKPFVVTSLLTTPISFNISHTKDLIVLGLCSGCEIGIDAEKTSRKLKYLDIMERFFSEQECRDLELLPPDFRTARFYDLWTLKEAYIKARGMGLFLPLDQFSFTFTEDGIINIEDNEDNTVWNFFQISAGKYHKISGAVANTTGVNKNIIMKKCIPLRETVDLVLPISYGKLL</sequence>
<dbReference type="AlphaFoldDB" id="A0A7C9GKW8"/>
<dbReference type="GO" id="GO:0005829">
    <property type="term" value="C:cytosol"/>
    <property type="evidence" value="ECO:0007669"/>
    <property type="project" value="TreeGrafter"/>
</dbReference>
<dbReference type="PANTHER" id="PTHR12215:SF10">
    <property type="entry name" value="L-AMINOADIPATE-SEMIALDEHYDE DEHYDROGENASE-PHOSPHOPANTETHEINYL TRANSFERASE"/>
    <property type="match status" value="1"/>
</dbReference>
<dbReference type="Pfam" id="PF22624">
    <property type="entry name" value="AASDHPPT_N"/>
    <property type="match status" value="1"/>
</dbReference>